<dbReference type="InterPro" id="IPR036188">
    <property type="entry name" value="FAD/NAD-bd_sf"/>
</dbReference>
<dbReference type="AlphaFoldDB" id="A0A9P6I6N9"/>
<evidence type="ECO:0000313" key="7">
    <source>
        <dbReference type="EMBL" id="KAF9876742.1"/>
    </source>
</evidence>
<keyword evidence="3" id="KW-0274">FAD</keyword>
<evidence type="ECO:0000256" key="5">
    <source>
        <dbReference type="ARBA" id="ARBA00023033"/>
    </source>
</evidence>
<dbReference type="InterPro" id="IPR002938">
    <property type="entry name" value="FAD-bd"/>
</dbReference>
<feature type="domain" description="FAD-binding" evidence="6">
    <location>
        <begin position="2"/>
        <end position="221"/>
    </location>
</feature>
<evidence type="ECO:0000256" key="3">
    <source>
        <dbReference type="ARBA" id="ARBA00022827"/>
    </source>
</evidence>
<dbReference type="GO" id="GO:0071949">
    <property type="term" value="F:FAD binding"/>
    <property type="evidence" value="ECO:0007669"/>
    <property type="project" value="InterPro"/>
</dbReference>
<evidence type="ECO:0000256" key="1">
    <source>
        <dbReference type="ARBA" id="ARBA00007992"/>
    </source>
</evidence>
<dbReference type="RefSeq" id="XP_038746203.1">
    <property type="nucleotide sequence ID" value="XM_038888306.1"/>
</dbReference>
<dbReference type="Gene3D" id="3.50.50.60">
    <property type="entry name" value="FAD/NAD(P)-binding domain"/>
    <property type="match status" value="1"/>
</dbReference>
<evidence type="ECO:0000256" key="2">
    <source>
        <dbReference type="ARBA" id="ARBA00022630"/>
    </source>
</evidence>
<dbReference type="SUPFAM" id="SSF51905">
    <property type="entry name" value="FAD/NAD(P)-binding domain"/>
    <property type="match status" value="1"/>
</dbReference>
<keyword evidence="2" id="KW-0285">Flavoprotein</keyword>
<name>A0A9P6I6N9_9PEZI</name>
<keyword evidence="8" id="KW-1185">Reference proteome</keyword>
<keyword evidence="5" id="KW-0503">Monooxygenase</keyword>
<evidence type="ECO:0000313" key="8">
    <source>
        <dbReference type="Proteomes" id="UP000781932"/>
    </source>
</evidence>
<organism evidence="7 8">
    <name type="scientific">Colletotrichum karsti</name>
    <dbReference type="NCBI Taxonomy" id="1095194"/>
    <lineage>
        <taxon>Eukaryota</taxon>
        <taxon>Fungi</taxon>
        <taxon>Dikarya</taxon>
        <taxon>Ascomycota</taxon>
        <taxon>Pezizomycotina</taxon>
        <taxon>Sordariomycetes</taxon>
        <taxon>Hypocreomycetidae</taxon>
        <taxon>Glomerellales</taxon>
        <taxon>Glomerellaceae</taxon>
        <taxon>Colletotrichum</taxon>
        <taxon>Colletotrichum boninense species complex</taxon>
    </lineage>
</organism>
<reference evidence="7" key="2">
    <citation type="submission" date="2020-11" db="EMBL/GenBank/DDBJ databases">
        <title>Whole genome sequencing of Colletotrichum sp.</title>
        <authorList>
            <person name="Li H."/>
        </authorList>
    </citation>
    <scope>NUCLEOTIDE SEQUENCE</scope>
    <source>
        <strain evidence="7">CkLH20</strain>
    </source>
</reference>
<comment type="caution">
    <text evidence="7">The sequence shown here is derived from an EMBL/GenBank/DDBJ whole genome shotgun (WGS) entry which is preliminary data.</text>
</comment>
<gene>
    <name evidence="7" type="ORF">CkaCkLH20_05588</name>
</gene>
<dbReference type="Pfam" id="PF01494">
    <property type="entry name" value="FAD_binding_3"/>
    <property type="match status" value="2"/>
</dbReference>
<proteinExistence type="inferred from homology"/>
<dbReference type="EMBL" id="JAATWM020000016">
    <property type="protein sequence ID" value="KAF9876742.1"/>
    <property type="molecule type" value="Genomic_DNA"/>
</dbReference>
<dbReference type="GO" id="GO:0004497">
    <property type="term" value="F:monooxygenase activity"/>
    <property type="evidence" value="ECO:0007669"/>
    <property type="project" value="UniProtKB-KW"/>
</dbReference>
<dbReference type="InterPro" id="IPR050493">
    <property type="entry name" value="FAD-dep_Monooxygenase_BioMet"/>
</dbReference>
<dbReference type="OrthoDB" id="16820at2759"/>
<dbReference type="Proteomes" id="UP000781932">
    <property type="component" value="Unassembled WGS sequence"/>
</dbReference>
<evidence type="ECO:0000256" key="4">
    <source>
        <dbReference type="ARBA" id="ARBA00023002"/>
    </source>
</evidence>
<evidence type="ECO:0000259" key="6">
    <source>
        <dbReference type="Pfam" id="PF01494"/>
    </source>
</evidence>
<protein>
    <recommendedName>
        <fullName evidence="6">FAD-binding domain-containing protein</fullName>
    </recommendedName>
</protein>
<dbReference type="FunFam" id="3.50.50.60:FF:000156">
    <property type="entry name" value="Salicylate hydroxylase, putative"/>
    <property type="match status" value="1"/>
</dbReference>
<dbReference type="PANTHER" id="PTHR13789:SF309">
    <property type="entry name" value="PUTATIVE (AFU_ORTHOLOGUE AFUA_6G14510)-RELATED"/>
    <property type="match status" value="1"/>
</dbReference>
<dbReference type="PRINTS" id="PR00420">
    <property type="entry name" value="RNGMNOXGNASE"/>
</dbReference>
<sequence length="429" mass="47420">MLQIIVIGAGPAGLATALLLQRDHHISCTIYEIRPEPSTLGGAIGIPSNGLRLLDRLGLYDQVAAKGAETSSLLLHSLKGNVLGRMDMVSWSQERTGFSYLRIRRTDIMEVLLKAADAAGIQIYYGKSLRRIEERNGAVTACFKDGTSDTADFLVGCDGIHSSVRRLYVDPECTPEYTGISNVYSLVPTAKLPPAAGSMAELNATLTSDGLLAVSPATSSRDLLYWFFSREVPLPAFGDIRDGWEERGKKEVEDFKDTLLGLLGDSKTEWIETLREIVSMTEVVKFYPVYKLPTGRPWSKGRCLIIGDAAHAMPPHASQGVSMALEDVFLFSKLLGSDCVSLEDGLGQYERKRKMRTEQMLKTTERNGQVRKKKDPWRLRLNEMVFSGGLWIYKAAGLSKLGMGQKLLAYDVDEEVFDSNGLRVVNEKD</sequence>
<dbReference type="GeneID" id="62161380"/>
<accession>A0A9P6I6N9</accession>
<keyword evidence="4" id="KW-0560">Oxidoreductase</keyword>
<comment type="similarity">
    <text evidence="1">Belongs to the paxM FAD-dependent monooxygenase family.</text>
</comment>
<feature type="domain" description="FAD-binding" evidence="6">
    <location>
        <begin position="296"/>
        <end position="362"/>
    </location>
</feature>
<reference evidence="7" key="1">
    <citation type="submission" date="2020-03" db="EMBL/GenBank/DDBJ databases">
        <authorList>
            <person name="He L."/>
        </authorList>
    </citation>
    <scope>NUCLEOTIDE SEQUENCE</scope>
    <source>
        <strain evidence="7">CkLH20</strain>
    </source>
</reference>
<dbReference type="PANTHER" id="PTHR13789">
    <property type="entry name" value="MONOOXYGENASE"/>
    <property type="match status" value="1"/>
</dbReference>